<dbReference type="Pfam" id="PF24626">
    <property type="entry name" value="SH3_Tf2-1"/>
    <property type="match status" value="1"/>
</dbReference>
<dbReference type="Proteomes" id="UP000325315">
    <property type="component" value="Unassembled WGS sequence"/>
</dbReference>
<dbReference type="InterPro" id="IPR056924">
    <property type="entry name" value="SH3_Tf2-1"/>
</dbReference>
<protein>
    <submittedName>
        <fullName evidence="2">DNA damage-inducible protein 1-like</fullName>
    </submittedName>
</protein>
<dbReference type="OrthoDB" id="1417698at2759"/>
<accession>A0A5B6VLC0</accession>
<dbReference type="AlphaFoldDB" id="A0A5B6VLC0"/>
<organism evidence="2 3">
    <name type="scientific">Gossypium australe</name>
    <dbReference type="NCBI Taxonomy" id="47621"/>
    <lineage>
        <taxon>Eukaryota</taxon>
        <taxon>Viridiplantae</taxon>
        <taxon>Streptophyta</taxon>
        <taxon>Embryophyta</taxon>
        <taxon>Tracheophyta</taxon>
        <taxon>Spermatophyta</taxon>
        <taxon>Magnoliopsida</taxon>
        <taxon>eudicotyledons</taxon>
        <taxon>Gunneridae</taxon>
        <taxon>Pentapetalae</taxon>
        <taxon>rosids</taxon>
        <taxon>malvids</taxon>
        <taxon>Malvales</taxon>
        <taxon>Malvaceae</taxon>
        <taxon>Malvoideae</taxon>
        <taxon>Gossypium</taxon>
    </lineage>
</organism>
<keyword evidence="3" id="KW-1185">Reference proteome</keyword>
<proteinExistence type="predicted"/>
<comment type="caution">
    <text evidence="2">The sequence shown here is derived from an EMBL/GenBank/DDBJ whole genome shotgun (WGS) entry which is preliminary data.</text>
</comment>
<sequence length="96" mass="11667">MEESRNLRRKYIEYSMRDPVFLKMSAWKKILRFGRKGKLSLRFTGLFRILKRIKPVAYQLELPPELNRIHDVFNVSMLWRYRFDLSHVVPVEAIKV</sequence>
<feature type="domain" description="Tf2-1-like SH3-like" evidence="1">
    <location>
        <begin position="18"/>
        <end position="82"/>
    </location>
</feature>
<reference evidence="3" key="1">
    <citation type="journal article" date="2019" name="Plant Biotechnol. J.">
        <title>Genome sequencing of the Australian wild diploid species Gossypium australe highlights disease resistance and delayed gland morphogenesis.</title>
        <authorList>
            <person name="Cai Y."/>
            <person name="Cai X."/>
            <person name="Wang Q."/>
            <person name="Wang P."/>
            <person name="Zhang Y."/>
            <person name="Cai C."/>
            <person name="Xu Y."/>
            <person name="Wang K."/>
            <person name="Zhou Z."/>
            <person name="Wang C."/>
            <person name="Geng S."/>
            <person name="Li B."/>
            <person name="Dong Q."/>
            <person name="Hou Y."/>
            <person name="Wang H."/>
            <person name="Ai P."/>
            <person name="Liu Z."/>
            <person name="Yi F."/>
            <person name="Sun M."/>
            <person name="An G."/>
            <person name="Cheng J."/>
            <person name="Zhang Y."/>
            <person name="Shi Q."/>
            <person name="Xie Y."/>
            <person name="Shi X."/>
            <person name="Chang Y."/>
            <person name="Huang F."/>
            <person name="Chen Y."/>
            <person name="Hong S."/>
            <person name="Mi L."/>
            <person name="Sun Q."/>
            <person name="Zhang L."/>
            <person name="Zhou B."/>
            <person name="Peng R."/>
            <person name="Zhang X."/>
            <person name="Liu F."/>
        </authorList>
    </citation>
    <scope>NUCLEOTIDE SEQUENCE [LARGE SCALE GENOMIC DNA]</scope>
    <source>
        <strain evidence="3">cv. PA1801</strain>
    </source>
</reference>
<gene>
    <name evidence="2" type="ORF">EPI10_015705</name>
</gene>
<evidence type="ECO:0000313" key="2">
    <source>
        <dbReference type="EMBL" id="KAA3469962.1"/>
    </source>
</evidence>
<dbReference type="EMBL" id="SMMG02000006">
    <property type="protein sequence ID" value="KAA3469962.1"/>
    <property type="molecule type" value="Genomic_DNA"/>
</dbReference>
<name>A0A5B6VLC0_9ROSI</name>
<evidence type="ECO:0000313" key="3">
    <source>
        <dbReference type="Proteomes" id="UP000325315"/>
    </source>
</evidence>
<dbReference type="PANTHER" id="PTHR46148">
    <property type="entry name" value="CHROMO DOMAIN-CONTAINING PROTEIN"/>
    <property type="match status" value="1"/>
</dbReference>
<dbReference type="PANTHER" id="PTHR46148:SF44">
    <property type="entry name" value="GAG-POL POLYPROTEIN"/>
    <property type="match status" value="1"/>
</dbReference>
<evidence type="ECO:0000259" key="1">
    <source>
        <dbReference type="Pfam" id="PF24626"/>
    </source>
</evidence>